<evidence type="ECO:0000259" key="3">
    <source>
        <dbReference type="Pfam" id="PF01648"/>
    </source>
</evidence>
<dbReference type="InterPro" id="IPR050559">
    <property type="entry name" value="P-Pant_transferase_sf"/>
</dbReference>
<reference evidence="5" key="2">
    <citation type="submission" date="2021-04" db="EMBL/GenBank/DDBJ databases">
        <authorList>
            <person name="Gilroy R."/>
        </authorList>
    </citation>
    <scope>NUCLEOTIDE SEQUENCE</scope>
    <source>
        <strain evidence="5">ChiSjej1B19-5720</strain>
    </source>
</reference>
<dbReference type="InterPro" id="IPR037143">
    <property type="entry name" value="4-PPantetheinyl_Trfase_dom_sf"/>
</dbReference>
<gene>
    <name evidence="5" type="ORF">IAA06_15005</name>
</gene>
<feature type="domain" description="4'-phosphopantetheinyl transferase" evidence="3">
    <location>
        <begin position="144"/>
        <end position="234"/>
    </location>
</feature>
<name>A0A9D2LV11_9FIRM</name>
<comment type="caution">
    <text evidence="5">The sequence shown here is derived from an EMBL/GenBank/DDBJ whole genome shotgun (WGS) entry which is preliminary data.</text>
</comment>
<dbReference type="GO" id="GO:0000287">
    <property type="term" value="F:magnesium ion binding"/>
    <property type="evidence" value="ECO:0007669"/>
    <property type="project" value="InterPro"/>
</dbReference>
<dbReference type="GO" id="GO:0005829">
    <property type="term" value="C:cytosol"/>
    <property type="evidence" value="ECO:0007669"/>
    <property type="project" value="TreeGrafter"/>
</dbReference>
<dbReference type="Gene3D" id="3.90.470.20">
    <property type="entry name" value="4'-phosphopantetheinyl transferase domain"/>
    <property type="match status" value="2"/>
</dbReference>
<organism evidence="5 6">
    <name type="scientific">Candidatus Blautia faecavium</name>
    <dbReference type="NCBI Taxonomy" id="2838487"/>
    <lineage>
        <taxon>Bacteria</taxon>
        <taxon>Bacillati</taxon>
        <taxon>Bacillota</taxon>
        <taxon>Clostridia</taxon>
        <taxon>Lachnospirales</taxon>
        <taxon>Lachnospiraceae</taxon>
        <taxon>Blautia</taxon>
    </lineage>
</organism>
<accession>A0A9D2LV11</accession>
<dbReference type="Pfam" id="PF01648">
    <property type="entry name" value="ACPS"/>
    <property type="match status" value="1"/>
</dbReference>
<dbReference type="EMBL" id="DWYZ01000286">
    <property type="protein sequence ID" value="HJB30081.1"/>
    <property type="molecule type" value="Genomic_DNA"/>
</dbReference>
<protein>
    <submittedName>
        <fullName evidence="5">4'-phosphopantetheinyl transferase superfamily protein</fullName>
    </submittedName>
</protein>
<dbReference type="InterPro" id="IPR055066">
    <property type="entry name" value="AASDHPPT_N"/>
</dbReference>
<sequence length="269" mass="31005">MRKRFFKISGEGVVFMRCKRDSVRILYFNMRDLGSFPGLEDGELHVWRFCLGDGREFPKPEDYLSKNEMEQLGRYKLESARECYRIGHTALRMILGEYLCVPAGSLEFQVNPYGKLFLPENYGIYFNISHAGEYVVLAFGRFSPIGIDIEEVYDLSAADVIIKRFFHPREAREYPAVSDPLRQDWFFKRWTVREAYVKGLGTGLYTAPESFYVREEADGSFSIETSDENSCDPCSFKAAGRQTVSAWRIQPLLAPDGYFCSLAFLELPK</sequence>
<proteinExistence type="inferred from homology"/>
<dbReference type="Pfam" id="PF22624">
    <property type="entry name" value="AASDHPPT_N"/>
    <property type="match status" value="1"/>
</dbReference>
<reference evidence="5" key="1">
    <citation type="journal article" date="2021" name="PeerJ">
        <title>Extensive microbial diversity within the chicken gut microbiome revealed by metagenomics and culture.</title>
        <authorList>
            <person name="Gilroy R."/>
            <person name="Ravi A."/>
            <person name="Getino M."/>
            <person name="Pursley I."/>
            <person name="Horton D.L."/>
            <person name="Alikhan N.F."/>
            <person name="Baker D."/>
            <person name="Gharbi K."/>
            <person name="Hall N."/>
            <person name="Watson M."/>
            <person name="Adriaenssens E.M."/>
            <person name="Foster-Nyarko E."/>
            <person name="Jarju S."/>
            <person name="Secka A."/>
            <person name="Antonio M."/>
            <person name="Oren A."/>
            <person name="Chaudhuri R.R."/>
            <person name="La Ragione R."/>
            <person name="Hildebrand F."/>
            <person name="Pallen M.J."/>
        </authorList>
    </citation>
    <scope>NUCLEOTIDE SEQUENCE</scope>
    <source>
        <strain evidence="5">ChiSjej1B19-5720</strain>
    </source>
</reference>
<dbReference type="PANTHER" id="PTHR12215:SF10">
    <property type="entry name" value="L-AMINOADIPATE-SEMIALDEHYDE DEHYDROGENASE-PHOSPHOPANTETHEINYL TRANSFERASE"/>
    <property type="match status" value="1"/>
</dbReference>
<dbReference type="PANTHER" id="PTHR12215">
    <property type="entry name" value="PHOSPHOPANTETHEINE TRANSFERASE"/>
    <property type="match status" value="1"/>
</dbReference>
<evidence type="ECO:0000313" key="6">
    <source>
        <dbReference type="Proteomes" id="UP000823842"/>
    </source>
</evidence>
<dbReference type="SUPFAM" id="SSF56214">
    <property type="entry name" value="4'-phosphopantetheinyl transferase"/>
    <property type="match status" value="2"/>
</dbReference>
<keyword evidence="2 5" id="KW-0808">Transferase</keyword>
<dbReference type="GO" id="GO:0019878">
    <property type="term" value="P:lysine biosynthetic process via aminoadipic acid"/>
    <property type="evidence" value="ECO:0007669"/>
    <property type="project" value="TreeGrafter"/>
</dbReference>
<feature type="domain" description="4'-phosphopantetheinyl transferase N-terminal" evidence="4">
    <location>
        <begin position="62"/>
        <end position="138"/>
    </location>
</feature>
<dbReference type="Proteomes" id="UP000823842">
    <property type="component" value="Unassembled WGS sequence"/>
</dbReference>
<evidence type="ECO:0000259" key="4">
    <source>
        <dbReference type="Pfam" id="PF22624"/>
    </source>
</evidence>
<dbReference type="AlphaFoldDB" id="A0A9D2LV11"/>
<dbReference type="GO" id="GO:0008897">
    <property type="term" value="F:holo-[acyl-carrier-protein] synthase activity"/>
    <property type="evidence" value="ECO:0007669"/>
    <property type="project" value="InterPro"/>
</dbReference>
<evidence type="ECO:0000256" key="2">
    <source>
        <dbReference type="ARBA" id="ARBA00022679"/>
    </source>
</evidence>
<comment type="similarity">
    <text evidence="1">Belongs to the P-Pant transferase superfamily. Gsp/Sfp/HetI/AcpT family.</text>
</comment>
<evidence type="ECO:0000313" key="5">
    <source>
        <dbReference type="EMBL" id="HJB30081.1"/>
    </source>
</evidence>
<dbReference type="InterPro" id="IPR008278">
    <property type="entry name" value="4-PPantetheinyl_Trfase_dom"/>
</dbReference>
<evidence type="ECO:0000256" key="1">
    <source>
        <dbReference type="ARBA" id="ARBA00010990"/>
    </source>
</evidence>